<dbReference type="Proteomes" id="UP001642409">
    <property type="component" value="Unassembled WGS sequence"/>
</dbReference>
<sequence length="207" mass="23988">MSKTITALMIEQFGNQIPKFETDRYSEMILSQALTSHLQIKKSKQQIIQNLTKQLHELKTENQLMEAQCNQLDKQAPAFTIAKCAAYVGAVVPTCAEIMKQVYIIEKDLIITQEKVNEDEIKLKQFKQSKIMADQLHQQLLSYLDHKIKLDIKQEQLLNEMSRIKQASEEYEMQNAQLKAQKRNLIDGIDICEIESMLSKLENNMNK</sequence>
<dbReference type="EMBL" id="CAXDID020000220">
    <property type="protein sequence ID" value="CAL6058308.1"/>
    <property type="molecule type" value="Genomic_DNA"/>
</dbReference>
<dbReference type="EMBL" id="CATOUU010000997">
    <property type="protein sequence ID" value="CAI9965940.1"/>
    <property type="molecule type" value="Genomic_DNA"/>
</dbReference>
<dbReference type="AlphaFoldDB" id="A0AA86QWI7"/>
<evidence type="ECO:0000256" key="1">
    <source>
        <dbReference type="SAM" id="Coils"/>
    </source>
</evidence>
<keyword evidence="1" id="KW-0175">Coiled coil</keyword>
<keyword evidence="6" id="KW-1185">Reference proteome</keyword>
<comment type="caution">
    <text evidence="3">The sequence shown here is derived from an EMBL/GenBank/DDBJ whole genome shotgun (WGS) entry which is preliminary data.</text>
</comment>
<evidence type="ECO:0000313" key="4">
    <source>
        <dbReference type="EMBL" id="CAL6058308.1"/>
    </source>
</evidence>
<accession>A0AA86QWI7</accession>
<dbReference type="EMBL" id="CAXDID020000251">
    <property type="protein sequence ID" value="CAL6064628.1"/>
    <property type="molecule type" value="Genomic_DNA"/>
</dbReference>
<organism evidence="3">
    <name type="scientific">Hexamita inflata</name>
    <dbReference type="NCBI Taxonomy" id="28002"/>
    <lineage>
        <taxon>Eukaryota</taxon>
        <taxon>Metamonada</taxon>
        <taxon>Diplomonadida</taxon>
        <taxon>Hexamitidae</taxon>
        <taxon>Hexamitinae</taxon>
        <taxon>Hexamita</taxon>
    </lineage>
</organism>
<gene>
    <name evidence="2" type="ORF">HINF_LOCUS45844</name>
    <name evidence="4" type="ORF">HINF_LOCUS48198</name>
    <name evidence="5" type="ORF">HINF_LOCUS51447</name>
    <name evidence="3" type="ORF">HINF_LOCUS53585</name>
</gene>
<evidence type="ECO:0000313" key="6">
    <source>
        <dbReference type="Proteomes" id="UP001642409"/>
    </source>
</evidence>
<evidence type="ECO:0000313" key="3">
    <source>
        <dbReference type="EMBL" id="CAI9965940.1"/>
    </source>
</evidence>
<feature type="coiled-coil region" evidence="1">
    <location>
        <begin position="150"/>
        <end position="188"/>
    </location>
</feature>
<protein>
    <submittedName>
        <fullName evidence="4">Hypothetical_protein</fullName>
    </submittedName>
</protein>
<evidence type="ECO:0000313" key="2">
    <source>
        <dbReference type="EMBL" id="CAI9958199.1"/>
    </source>
</evidence>
<reference evidence="3" key="1">
    <citation type="submission" date="2023-06" db="EMBL/GenBank/DDBJ databases">
        <authorList>
            <person name="Kurt Z."/>
        </authorList>
    </citation>
    <scope>NUCLEOTIDE SEQUENCE</scope>
</reference>
<proteinExistence type="predicted"/>
<feature type="coiled-coil region" evidence="1">
    <location>
        <begin position="41"/>
        <end position="75"/>
    </location>
</feature>
<evidence type="ECO:0000313" key="5">
    <source>
        <dbReference type="EMBL" id="CAL6064628.1"/>
    </source>
</evidence>
<dbReference type="EMBL" id="CATOUU010000902">
    <property type="protein sequence ID" value="CAI9958199.1"/>
    <property type="molecule type" value="Genomic_DNA"/>
</dbReference>
<name>A0AA86QWI7_9EUKA</name>
<reference evidence="4 6" key="2">
    <citation type="submission" date="2024-07" db="EMBL/GenBank/DDBJ databases">
        <authorList>
            <person name="Akdeniz Z."/>
        </authorList>
    </citation>
    <scope>NUCLEOTIDE SEQUENCE [LARGE SCALE GENOMIC DNA]</scope>
</reference>